<proteinExistence type="predicted"/>
<dbReference type="PROSITE" id="PS00671">
    <property type="entry name" value="D_2_HYDROXYACID_DH_3"/>
    <property type="match status" value="1"/>
</dbReference>
<dbReference type="Pfam" id="PF02826">
    <property type="entry name" value="2-Hacid_dh_C"/>
    <property type="match status" value="1"/>
</dbReference>
<dbReference type="GO" id="GO:0051287">
    <property type="term" value="F:NAD binding"/>
    <property type="evidence" value="ECO:0007669"/>
    <property type="project" value="InterPro"/>
</dbReference>
<dbReference type="InterPro" id="IPR006140">
    <property type="entry name" value="D-isomer_DH_NAD-bd"/>
</dbReference>
<dbReference type="SUPFAM" id="SSF51735">
    <property type="entry name" value="NAD(P)-binding Rossmann-fold domains"/>
    <property type="match status" value="1"/>
</dbReference>
<dbReference type="GO" id="GO:0016616">
    <property type="term" value="F:oxidoreductase activity, acting on the CH-OH group of donors, NAD or NADP as acceptor"/>
    <property type="evidence" value="ECO:0007669"/>
    <property type="project" value="UniProtKB-ARBA"/>
</dbReference>
<dbReference type="EMBL" id="OKRB01000001">
    <property type="protein sequence ID" value="SPE17374.1"/>
    <property type="molecule type" value="Genomic_DNA"/>
</dbReference>
<sequence>MLRVGYPATLSKDWFRDFPEGIELIPVSDKMVHDVEIDVWIPDPYSTRAIRAWPRLRGVKLVLSMMAGTEWIPGTVGPHVTICNAHGAHNVSTAEWTVSAILAMLKYFPLYLDIQRSGVWKRRFEASKLCAELHGDTREMYPPVLGEELTGKTILLIGYGAIGKEIERMLKPFQVEVLRLARRARTEPEVHAVSDLDILLPKADVVVLILPATAESRGLIGTHQLALMRQGALLVNAARGPVVDTDALVEALRAGKVRAALDVTDPEPLPDGHPLWSCPNLLITPHVGASTPEFTPRALRTAADELRRYLTGEPLKNVVQEAT</sequence>
<dbReference type="InterPro" id="IPR029753">
    <property type="entry name" value="D-isomer_DH_CS"/>
</dbReference>
<accession>A0A2N9L2W2</accession>
<evidence type="ECO:0000256" key="2">
    <source>
        <dbReference type="ARBA" id="ARBA00023027"/>
    </source>
</evidence>
<dbReference type="OrthoDB" id="9805416at2"/>
<name>A0A2N9L2W2_9BACT</name>
<evidence type="ECO:0000313" key="5">
    <source>
        <dbReference type="Proteomes" id="UP000239735"/>
    </source>
</evidence>
<dbReference type="PROSITE" id="PS00670">
    <property type="entry name" value="D_2_HYDROXYACID_DH_2"/>
    <property type="match status" value="1"/>
</dbReference>
<feature type="domain" description="D-isomer specific 2-hydroxyacid dehydrogenase NAD-binding" evidence="3">
    <location>
        <begin position="140"/>
        <end position="288"/>
    </location>
</feature>
<evidence type="ECO:0000256" key="1">
    <source>
        <dbReference type="ARBA" id="ARBA00023002"/>
    </source>
</evidence>
<dbReference type="AlphaFoldDB" id="A0A2N9L2W2"/>
<dbReference type="InterPro" id="IPR036291">
    <property type="entry name" value="NAD(P)-bd_dom_sf"/>
</dbReference>
<evidence type="ECO:0000259" key="3">
    <source>
        <dbReference type="Pfam" id="PF02826"/>
    </source>
</evidence>
<reference evidence="5" key="1">
    <citation type="submission" date="2018-02" db="EMBL/GenBank/DDBJ databases">
        <authorList>
            <person name="Hausmann B."/>
        </authorList>
    </citation>
    <scope>NUCLEOTIDE SEQUENCE [LARGE SCALE GENOMIC DNA]</scope>
    <source>
        <strain evidence="5">Peat soil MAG SbA5</strain>
    </source>
</reference>
<keyword evidence="2" id="KW-0520">NAD</keyword>
<organism evidence="4 5">
    <name type="scientific">Candidatus Sulfuritelmatomonas gaucii</name>
    <dbReference type="NCBI Taxonomy" id="2043161"/>
    <lineage>
        <taxon>Bacteria</taxon>
        <taxon>Pseudomonadati</taxon>
        <taxon>Acidobacteriota</taxon>
        <taxon>Terriglobia</taxon>
        <taxon>Terriglobales</taxon>
        <taxon>Acidobacteriaceae</taxon>
        <taxon>Candidatus Sulfuritelmatomonas</taxon>
    </lineage>
</organism>
<dbReference type="CDD" id="cd12166">
    <property type="entry name" value="2-Hacid_dh_7"/>
    <property type="match status" value="1"/>
</dbReference>
<keyword evidence="1" id="KW-0560">Oxidoreductase</keyword>
<evidence type="ECO:0000313" key="4">
    <source>
        <dbReference type="EMBL" id="SPE17374.1"/>
    </source>
</evidence>
<gene>
    <name evidence="4" type="ORF">SBA5_10060</name>
</gene>
<dbReference type="PANTHER" id="PTHR43333:SF1">
    <property type="entry name" value="D-ISOMER SPECIFIC 2-HYDROXYACID DEHYDROGENASE NAD-BINDING DOMAIN-CONTAINING PROTEIN"/>
    <property type="match status" value="1"/>
</dbReference>
<dbReference type="Gene3D" id="3.40.50.720">
    <property type="entry name" value="NAD(P)-binding Rossmann-like Domain"/>
    <property type="match status" value="2"/>
</dbReference>
<protein>
    <submittedName>
        <fullName evidence="4">D-isomer specific 2-hydroxyacid dehydrogenase family protein</fullName>
    </submittedName>
</protein>
<dbReference type="Proteomes" id="UP000239735">
    <property type="component" value="Unassembled WGS sequence"/>
</dbReference>
<dbReference type="PANTHER" id="PTHR43333">
    <property type="entry name" value="2-HACID_DH_C DOMAIN-CONTAINING PROTEIN"/>
    <property type="match status" value="1"/>
</dbReference>